<dbReference type="InterPro" id="IPR000801">
    <property type="entry name" value="Esterase-like"/>
</dbReference>
<protein>
    <submittedName>
        <fullName evidence="2">Putative esterase</fullName>
    </submittedName>
</protein>
<dbReference type="InterPro" id="IPR029058">
    <property type="entry name" value="AB_hydrolase_fold"/>
</dbReference>
<feature type="chain" id="PRO_5012331088" evidence="1">
    <location>
        <begin position="22"/>
        <end position="523"/>
    </location>
</feature>
<dbReference type="Proteomes" id="UP000198356">
    <property type="component" value="Unassembled WGS sequence"/>
</dbReference>
<evidence type="ECO:0000313" key="3">
    <source>
        <dbReference type="Proteomes" id="UP000198356"/>
    </source>
</evidence>
<dbReference type="PANTHER" id="PTHR48098:SF3">
    <property type="entry name" value="IRON(III) ENTEROBACTIN ESTERASE"/>
    <property type="match status" value="1"/>
</dbReference>
<keyword evidence="1" id="KW-0732">Signal</keyword>
<dbReference type="SUPFAM" id="SSF53474">
    <property type="entry name" value="alpha/beta-Hydrolases"/>
    <property type="match status" value="1"/>
</dbReference>
<accession>A0A239KS76</accession>
<dbReference type="Gene3D" id="3.40.50.1820">
    <property type="entry name" value="alpha/beta hydrolase"/>
    <property type="match status" value="1"/>
</dbReference>
<evidence type="ECO:0000256" key="1">
    <source>
        <dbReference type="SAM" id="SignalP"/>
    </source>
</evidence>
<proteinExistence type="predicted"/>
<dbReference type="EMBL" id="FZOU01000005">
    <property type="protein sequence ID" value="SNT20528.1"/>
    <property type="molecule type" value="Genomic_DNA"/>
</dbReference>
<organism evidence="2 3">
    <name type="scientific">Granulicella rosea</name>
    <dbReference type="NCBI Taxonomy" id="474952"/>
    <lineage>
        <taxon>Bacteria</taxon>
        <taxon>Pseudomonadati</taxon>
        <taxon>Acidobacteriota</taxon>
        <taxon>Terriglobia</taxon>
        <taxon>Terriglobales</taxon>
        <taxon>Acidobacteriaceae</taxon>
        <taxon>Granulicella</taxon>
    </lineage>
</organism>
<dbReference type="PANTHER" id="PTHR48098">
    <property type="entry name" value="ENTEROCHELIN ESTERASE-RELATED"/>
    <property type="match status" value="1"/>
</dbReference>
<name>A0A239KS76_9BACT</name>
<dbReference type="Pfam" id="PF00756">
    <property type="entry name" value="Esterase"/>
    <property type="match status" value="1"/>
</dbReference>
<reference evidence="2 3" key="1">
    <citation type="submission" date="2017-06" db="EMBL/GenBank/DDBJ databases">
        <authorList>
            <person name="Kim H.J."/>
            <person name="Triplett B.A."/>
        </authorList>
    </citation>
    <scope>NUCLEOTIDE SEQUENCE [LARGE SCALE GENOMIC DNA]</scope>
    <source>
        <strain evidence="2 3">DSM 18704</strain>
    </source>
</reference>
<dbReference type="OrthoDB" id="9768282at2"/>
<evidence type="ECO:0000313" key="2">
    <source>
        <dbReference type="EMBL" id="SNT20528.1"/>
    </source>
</evidence>
<sequence>MRPVSLLSLFSGLLLCASALAQTQPAHVFFKVTLAASASAPLDGRVLVFVKAGKGDTSVDVDEFHPADVWVTAKEVRHLAPGASVEIDGADLAFPQSFAAMPAGDYEAQAVLDTDHTYNYANRGSSNWIGPVVQLGHWSPAAAEPVLTLDHRAVEDPARTAAIARAKSSVQPGVVEEYIFASPLLTRFSGNATVIRSWIALPPGYAAHPAERYPTVYATHGFGGSHESNLNAAIRMSKMMAEGSLPPMIWVMLDESCPGGTHEFADSVNNGPWGAALTTEFIPAIEAKYRMDAKPTGRLLNGHSSGGWATLQLQINYPHVFGGTWSTSPDSSDFHDFTGPNLYAPHANVYRKPDGSAWPIMRIDGKVAATIQQFAQLERVLGPYGGQFTSFDWVFSPRSDGGEPKPMFDRMTGDVDPAVVAYWGEHYDLANIVERTWPERGAMLKGRIHLTVGTADTFYLDGAAHRLDARLSALGADAHFVYLPGRSHFDLYTVDKDRYGLYRQIGAEMYAVARPGVDWKQGK</sequence>
<dbReference type="InterPro" id="IPR050583">
    <property type="entry name" value="Mycobacterial_A85_antigen"/>
</dbReference>
<dbReference type="RefSeq" id="WP_089409221.1">
    <property type="nucleotide sequence ID" value="NZ_FZOU01000005.1"/>
</dbReference>
<feature type="signal peptide" evidence="1">
    <location>
        <begin position="1"/>
        <end position="21"/>
    </location>
</feature>
<keyword evidence="3" id="KW-1185">Reference proteome</keyword>
<dbReference type="AlphaFoldDB" id="A0A239KS76"/>
<gene>
    <name evidence="2" type="ORF">SAMN05421770_105144</name>
</gene>